<accession>A0A8J2LWW5</accession>
<sequence length="166" mass="19278">MSQQSILLTEPTLQQLIFATQLTNRLQRIEYLVMNAYITNCGRYLPQEIYQPFICGIYGADYHLSEWSNIQLRDITVLLLQPPEILLQGLLPNDISINEIKQVRPPGIQRAITAIKEETLKRCDKILTLFVRRILNPVTHTDFSVAIDEFKKLAMVKELWLYGQFV</sequence>
<evidence type="ECO:0000313" key="1">
    <source>
        <dbReference type="EMBL" id="CAG9530272.1"/>
    </source>
</evidence>
<proteinExistence type="predicted"/>
<evidence type="ECO:0000313" key="2">
    <source>
        <dbReference type="Proteomes" id="UP000746747"/>
    </source>
</evidence>
<protein>
    <submittedName>
        <fullName evidence="1">Uncharacterized protein</fullName>
    </submittedName>
</protein>
<keyword evidence="2" id="KW-1185">Reference proteome</keyword>
<reference evidence="1" key="1">
    <citation type="submission" date="2021-09" db="EMBL/GenBank/DDBJ databases">
        <authorList>
            <consortium name="Pathogen Informatics"/>
        </authorList>
    </citation>
    <scope>NUCLEOTIDE SEQUENCE</scope>
</reference>
<gene>
    <name evidence="1" type="ORF">CJOHNSTONI_LOCUS785</name>
</gene>
<comment type="caution">
    <text evidence="1">The sequence shown here is derived from an EMBL/GenBank/DDBJ whole genome shotgun (WGS) entry which is preliminary data.</text>
</comment>
<dbReference type="Proteomes" id="UP000746747">
    <property type="component" value="Unassembled WGS sequence"/>
</dbReference>
<organism evidence="1 2">
    <name type="scientific">Cercopithifilaria johnstoni</name>
    <dbReference type="NCBI Taxonomy" id="2874296"/>
    <lineage>
        <taxon>Eukaryota</taxon>
        <taxon>Metazoa</taxon>
        <taxon>Ecdysozoa</taxon>
        <taxon>Nematoda</taxon>
        <taxon>Chromadorea</taxon>
        <taxon>Rhabditida</taxon>
        <taxon>Spirurina</taxon>
        <taxon>Spiruromorpha</taxon>
        <taxon>Filarioidea</taxon>
        <taxon>Onchocercidae</taxon>
        <taxon>Cercopithifilaria</taxon>
    </lineage>
</organism>
<dbReference type="OrthoDB" id="5842873at2759"/>
<dbReference type="AlphaFoldDB" id="A0A8J2LWW5"/>
<dbReference type="EMBL" id="CAKAEH010000221">
    <property type="protein sequence ID" value="CAG9530272.1"/>
    <property type="molecule type" value="Genomic_DNA"/>
</dbReference>
<name>A0A8J2LWW5_9BILA</name>